<comment type="pathway">
    <text evidence="3">Quinol/quinone metabolism; menaquinone biosynthesis.</text>
</comment>
<dbReference type="InterPro" id="IPR000073">
    <property type="entry name" value="AB_hydrolase_1"/>
</dbReference>
<comment type="caution">
    <text evidence="5">The sequence shown here is derived from an EMBL/GenBank/DDBJ whole genome shotgun (WGS) entry which is preliminary data.</text>
</comment>
<dbReference type="InterPro" id="IPR029058">
    <property type="entry name" value="AB_hydrolase_fold"/>
</dbReference>
<feature type="domain" description="AB hydrolase-1" evidence="4">
    <location>
        <begin position="19"/>
        <end position="250"/>
    </location>
</feature>
<name>A0ABU6KKE0_9BACI</name>
<organism evidence="5 6">
    <name type="scientific">Virgibacillus tibetensis</name>
    <dbReference type="NCBI Taxonomy" id="3042313"/>
    <lineage>
        <taxon>Bacteria</taxon>
        <taxon>Bacillati</taxon>
        <taxon>Bacillota</taxon>
        <taxon>Bacilli</taxon>
        <taxon>Bacillales</taxon>
        <taxon>Bacillaceae</taxon>
        <taxon>Virgibacillus</taxon>
    </lineage>
</organism>
<dbReference type="PRINTS" id="PR00111">
    <property type="entry name" value="ABHYDROLASE"/>
</dbReference>
<evidence type="ECO:0000256" key="3">
    <source>
        <dbReference type="HAMAP-Rule" id="MF_01660"/>
    </source>
</evidence>
<dbReference type="PANTHER" id="PTHR42916">
    <property type="entry name" value="2-SUCCINYL-5-ENOLPYRUVYL-6-HYDROXY-3-CYCLOHEXENE-1-CARBOXYLATE SYNTHASE"/>
    <property type="match status" value="1"/>
</dbReference>
<comment type="catalytic activity">
    <reaction evidence="3">
        <text>5-enolpyruvoyl-6-hydroxy-2-succinyl-cyclohex-3-ene-1-carboxylate = (1R,6R)-6-hydroxy-2-succinyl-cyclohexa-2,4-diene-1-carboxylate + pyruvate</text>
        <dbReference type="Rhea" id="RHEA:25597"/>
        <dbReference type="ChEBI" id="CHEBI:15361"/>
        <dbReference type="ChEBI" id="CHEBI:58689"/>
        <dbReference type="ChEBI" id="CHEBI:58818"/>
        <dbReference type="EC" id="4.2.99.20"/>
    </reaction>
</comment>
<dbReference type="NCBIfam" id="TIGR03695">
    <property type="entry name" value="menH_SHCHC"/>
    <property type="match status" value="1"/>
</dbReference>
<gene>
    <name evidence="3 5" type="primary">menH</name>
    <name evidence="5" type="ORF">QGM71_15505</name>
</gene>
<dbReference type="EC" id="4.2.99.20" evidence="3"/>
<reference evidence="5 6" key="1">
    <citation type="journal article" date="2024" name="Int. J. Syst. Evol. Microbiol.">
        <title>Virgibacillus tibetensis sp. nov., isolated from salt lake on the Tibetan Plateau of China.</title>
        <authorList>
            <person name="Phurbu D."/>
            <person name="Liu Z.-X."/>
            <person name="Wang R."/>
            <person name="Zheng Y.-Y."/>
            <person name="Liu H.-C."/>
            <person name="Zhou Y.-G."/>
            <person name="Yu Y.-J."/>
            <person name="Li A.-H."/>
        </authorList>
    </citation>
    <scope>NUCLEOTIDE SEQUENCE [LARGE SCALE GENOMIC DNA]</scope>
    <source>
        <strain evidence="5 6">C22-A2</strain>
    </source>
</reference>
<keyword evidence="6" id="KW-1185">Reference proteome</keyword>
<protein>
    <recommendedName>
        <fullName evidence="3">Putative 2-succinyl-6-hydroxy-2,4-cyclohexadiene-1-carboxylate synthase</fullName>
        <shortName evidence="3">SHCHC synthase</shortName>
        <ecNumber evidence="3">4.2.99.20</ecNumber>
    </recommendedName>
</protein>
<dbReference type="InterPro" id="IPR022485">
    <property type="entry name" value="SHCHC_synthase_MenH"/>
</dbReference>
<dbReference type="Gene3D" id="3.40.50.1820">
    <property type="entry name" value="alpha/beta hydrolase"/>
    <property type="match status" value="1"/>
</dbReference>
<comment type="function">
    <text evidence="3">Catalyzes a proton abstraction reaction that results in 2,5-elimination of pyruvate from 2-succinyl-5-enolpyruvyl-6-hydroxy-3-cyclohexene-1-carboxylate (SEPHCHC) and the formation of 2-succinyl-6-hydroxy-2,4-cyclohexadiene-1-carboxylate (SHCHC).</text>
</comment>
<comment type="subunit">
    <text evidence="3">Monomer.</text>
</comment>
<comment type="pathway">
    <text evidence="3">Quinol/quinone metabolism; 1,4-dihydroxy-2-naphthoate biosynthesis; 1,4-dihydroxy-2-naphthoate from chorismate: step 3/7.</text>
</comment>
<comment type="similarity">
    <text evidence="3">Belongs to the AB hydrolase superfamily. MenH family.</text>
</comment>
<keyword evidence="2 3" id="KW-0456">Lyase</keyword>
<sequence length="267" mass="30329">MYFSINGAEYWYETHGKGKPLVLLHGFTGSTTTWSEFVANWSNDLQIITIDLPGHGRTKTRTSKTMEECCKDLLELANHLNLDSFSLLGYSMGGRTALSFAMLYPEKISSLILESASPGLGEKSIRSHRIEKDEELAQKLEREGIESFVDFWEKIPLFHTQRSLPTEVLYKIREERSLQSAEGLAQSLRFMGTGIQPSWWEQLDQLSGPVLLLAGEHDEKFIDINKLMEKRLYSGELVIIKGAGHAIHVEQAEKFGRIVTEFIFSKQ</sequence>
<evidence type="ECO:0000313" key="6">
    <source>
        <dbReference type="Proteomes" id="UP001335737"/>
    </source>
</evidence>
<dbReference type="HAMAP" id="MF_01660">
    <property type="entry name" value="MenH"/>
    <property type="match status" value="1"/>
</dbReference>
<accession>A0ABU6KKE0</accession>
<evidence type="ECO:0000259" key="4">
    <source>
        <dbReference type="Pfam" id="PF00561"/>
    </source>
</evidence>
<dbReference type="EMBL" id="JARZFX010000009">
    <property type="protein sequence ID" value="MEC5424892.1"/>
    <property type="molecule type" value="Genomic_DNA"/>
</dbReference>
<proteinExistence type="inferred from homology"/>
<dbReference type="GO" id="GO:0070205">
    <property type="term" value="F:2-succinyl-6-hydroxy-2,4-cyclohexadiene-1-carboxylate synthase activity"/>
    <property type="evidence" value="ECO:0007669"/>
    <property type="project" value="UniProtKB-EC"/>
</dbReference>
<dbReference type="PANTHER" id="PTHR42916:SF1">
    <property type="entry name" value="PROTEIN PHYLLO, CHLOROPLASTIC"/>
    <property type="match status" value="1"/>
</dbReference>
<evidence type="ECO:0000256" key="1">
    <source>
        <dbReference type="ARBA" id="ARBA00022428"/>
    </source>
</evidence>
<dbReference type="RefSeq" id="WP_327608564.1">
    <property type="nucleotide sequence ID" value="NZ_JARZFX010000009.1"/>
</dbReference>
<evidence type="ECO:0000256" key="2">
    <source>
        <dbReference type="ARBA" id="ARBA00023239"/>
    </source>
</evidence>
<keyword evidence="1 3" id="KW-0474">Menaquinone biosynthesis</keyword>
<dbReference type="SUPFAM" id="SSF53474">
    <property type="entry name" value="alpha/beta-Hydrolases"/>
    <property type="match status" value="1"/>
</dbReference>
<evidence type="ECO:0000313" key="5">
    <source>
        <dbReference type="EMBL" id="MEC5424892.1"/>
    </source>
</evidence>
<dbReference type="Pfam" id="PF00561">
    <property type="entry name" value="Abhydrolase_1"/>
    <property type="match status" value="1"/>
</dbReference>
<dbReference type="Proteomes" id="UP001335737">
    <property type="component" value="Unassembled WGS sequence"/>
</dbReference>